<feature type="domain" description="YdbS-like PH" evidence="3">
    <location>
        <begin position="404"/>
        <end position="472"/>
    </location>
</feature>
<keyword evidence="2" id="KW-0472">Membrane</keyword>
<feature type="transmembrane region" description="Helical" evidence="2">
    <location>
        <begin position="368"/>
        <end position="392"/>
    </location>
</feature>
<dbReference type="PANTHER" id="PTHR34473">
    <property type="entry name" value="UPF0699 TRANSMEMBRANE PROTEIN YDBS"/>
    <property type="match status" value="1"/>
</dbReference>
<evidence type="ECO:0000256" key="2">
    <source>
        <dbReference type="SAM" id="Phobius"/>
    </source>
</evidence>
<sequence length="498" mass="52968">MSSSPAPAVEERRLHPVGMLLSALATVRRWIGLAAFPGIAALVNGEFGMRTLLLVLLAFVVLAVLSAVWGVLSWRATTYRISGGAFHLKRGVLQKSERSLPLEHVQSVNTVQGVVQRLFGVVELRLEAAGGGGEPEVSLPALSRESADGLKGELTRARQTPGESGEAVEEPSPTVLRKLSTGELLVAGLTSGQIGVAISVVAGGSQILDDILPGDLAERLSEAVLPRTVLAALLLILFVALFAWVLAIFGTVLAHAGFTLSRSADGKYLHIKRGLLNRYETTVPIARIQAVRLVEGALRQPFGLAALRVESAGFGTEEGVSTVLFPLLRRSEAEDFLSAAAPLFAAPLRSLEPLPARARRRYAFRSSLPALVVAAPLAVFLFPWGLLALLLVPPAALYGLLRHRAAGHALNEDRIVLRTRRLARTTVVAPRGRLQSRGYSVSPFQRRMDLATLEIEVASGRGGTAFRLVDLAAGAARGIVDALSARSALSEGGEKRPV</sequence>
<evidence type="ECO:0000313" key="4">
    <source>
        <dbReference type="EMBL" id="CAA9469130.1"/>
    </source>
</evidence>
<feature type="transmembrane region" description="Helical" evidence="2">
    <location>
        <begin position="184"/>
        <end position="208"/>
    </location>
</feature>
<feature type="transmembrane region" description="Helical" evidence="2">
    <location>
        <begin position="228"/>
        <end position="254"/>
    </location>
</feature>
<dbReference type="InterPro" id="IPR005182">
    <property type="entry name" value="YdbS-like_PH"/>
</dbReference>
<accession>A0A6J4RB45</accession>
<dbReference type="EMBL" id="CADCVI010000114">
    <property type="protein sequence ID" value="CAA9469130.1"/>
    <property type="molecule type" value="Genomic_DNA"/>
</dbReference>
<gene>
    <name evidence="4" type="ORF">AVDCRST_MAG25-1877</name>
</gene>
<protein>
    <recommendedName>
        <fullName evidence="3">YdbS-like PH domain-containing protein</fullName>
    </recommendedName>
</protein>
<feature type="compositionally biased region" description="Basic and acidic residues" evidence="1">
    <location>
        <begin position="147"/>
        <end position="156"/>
    </location>
</feature>
<feature type="transmembrane region" description="Helical" evidence="2">
    <location>
        <begin position="52"/>
        <end position="72"/>
    </location>
</feature>
<keyword evidence="2" id="KW-1133">Transmembrane helix</keyword>
<evidence type="ECO:0000259" key="3">
    <source>
        <dbReference type="Pfam" id="PF03703"/>
    </source>
</evidence>
<keyword evidence="2" id="KW-0812">Transmembrane</keyword>
<dbReference type="InterPro" id="IPR014529">
    <property type="entry name" value="UCP026631"/>
</dbReference>
<feature type="domain" description="YdbS-like PH" evidence="3">
    <location>
        <begin position="265"/>
        <end position="337"/>
    </location>
</feature>
<name>A0A6J4RB45_9ACTN</name>
<feature type="transmembrane region" description="Helical" evidence="2">
    <location>
        <begin position="20"/>
        <end position="40"/>
    </location>
</feature>
<feature type="region of interest" description="Disordered" evidence="1">
    <location>
        <begin position="147"/>
        <end position="172"/>
    </location>
</feature>
<dbReference type="PIRSF" id="PIRSF026631">
    <property type="entry name" value="UCP026631"/>
    <property type="match status" value="1"/>
</dbReference>
<reference evidence="4" key="1">
    <citation type="submission" date="2020-02" db="EMBL/GenBank/DDBJ databases">
        <authorList>
            <person name="Meier V. D."/>
        </authorList>
    </citation>
    <scope>NUCLEOTIDE SEQUENCE</scope>
    <source>
        <strain evidence="4">AVDCRST_MAG25</strain>
    </source>
</reference>
<dbReference type="Pfam" id="PF03703">
    <property type="entry name" value="bPH_2"/>
    <property type="match status" value="3"/>
</dbReference>
<proteinExistence type="predicted"/>
<feature type="domain" description="YdbS-like PH" evidence="3">
    <location>
        <begin position="74"/>
        <end position="151"/>
    </location>
</feature>
<organism evidence="4">
    <name type="scientific">uncultured Rubrobacteraceae bacterium</name>
    <dbReference type="NCBI Taxonomy" id="349277"/>
    <lineage>
        <taxon>Bacteria</taxon>
        <taxon>Bacillati</taxon>
        <taxon>Actinomycetota</taxon>
        <taxon>Rubrobacteria</taxon>
        <taxon>Rubrobacterales</taxon>
        <taxon>Rubrobacteraceae</taxon>
        <taxon>environmental samples</taxon>
    </lineage>
</organism>
<dbReference type="PANTHER" id="PTHR34473:SF2">
    <property type="entry name" value="UPF0699 TRANSMEMBRANE PROTEIN YDBT"/>
    <property type="match status" value="1"/>
</dbReference>
<dbReference type="AlphaFoldDB" id="A0A6J4RB45"/>
<evidence type="ECO:0000256" key="1">
    <source>
        <dbReference type="SAM" id="MobiDB-lite"/>
    </source>
</evidence>